<dbReference type="SMART" id="SM00339">
    <property type="entry name" value="FH"/>
    <property type="match status" value="1"/>
</dbReference>
<gene>
    <name evidence="19" type="primary">LOC108558463</name>
</gene>
<dbReference type="InterPro" id="IPR030456">
    <property type="entry name" value="TF_fork_head_CS_2"/>
</dbReference>
<dbReference type="PANTHER" id="PTHR45767:SF2">
    <property type="entry name" value="FORKHEAD BOX PROTEIN O"/>
    <property type="match status" value="1"/>
</dbReference>
<evidence type="ECO:0000256" key="10">
    <source>
        <dbReference type="ARBA" id="ARBA00023159"/>
    </source>
</evidence>
<dbReference type="PRINTS" id="PR00053">
    <property type="entry name" value="FORKHEAD"/>
</dbReference>
<accession>A0ABM1M8G5</accession>
<name>A0ABM1M8G5_NICVS</name>
<dbReference type="GeneID" id="108558463"/>
<evidence type="ECO:0000256" key="6">
    <source>
        <dbReference type="ARBA" id="ARBA00022604"/>
    </source>
</evidence>
<evidence type="ECO:0000256" key="9">
    <source>
        <dbReference type="ARBA" id="ARBA00023125"/>
    </source>
</evidence>
<reference evidence="19" key="1">
    <citation type="submission" date="2025-08" db="UniProtKB">
        <authorList>
            <consortium name="RefSeq"/>
        </authorList>
    </citation>
    <scope>IDENTIFICATION</scope>
    <source>
        <tissue evidence="19">Whole Larva</tissue>
    </source>
</reference>
<keyword evidence="10" id="KW-0010">Activator</keyword>
<evidence type="ECO:0000256" key="4">
    <source>
        <dbReference type="ARBA" id="ARBA00022490"/>
    </source>
</evidence>
<evidence type="ECO:0000256" key="15">
    <source>
        <dbReference type="ARBA" id="ARBA00039893"/>
    </source>
</evidence>
<keyword evidence="9 16" id="KW-0238">DNA-binding</keyword>
<dbReference type="InterPro" id="IPR001766">
    <property type="entry name" value="Fork_head_dom"/>
</dbReference>
<evidence type="ECO:0000256" key="2">
    <source>
        <dbReference type="ARBA" id="ARBA00004496"/>
    </source>
</evidence>
<dbReference type="PANTHER" id="PTHR45767">
    <property type="entry name" value="FORKHEAD BOX PROTEIN O"/>
    <property type="match status" value="1"/>
</dbReference>
<proteinExistence type="predicted"/>
<dbReference type="Pfam" id="PF00250">
    <property type="entry name" value="Forkhead"/>
    <property type="match status" value="1"/>
</dbReference>
<evidence type="ECO:0000256" key="14">
    <source>
        <dbReference type="ARBA" id="ARBA00038846"/>
    </source>
</evidence>
<dbReference type="Proteomes" id="UP000695000">
    <property type="component" value="Unplaced"/>
</dbReference>
<dbReference type="RefSeq" id="XP_017770865.1">
    <property type="nucleotide sequence ID" value="XM_017915376.1"/>
</dbReference>
<evidence type="ECO:0000256" key="5">
    <source>
        <dbReference type="ARBA" id="ARBA00022553"/>
    </source>
</evidence>
<evidence type="ECO:0000256" key="1">
    <source>
        <dbReference type="ARBA" id="ARBA00004123"/>
    </source>
</evidence>
<dbReference type="InterPro" id="IPR036388">
    <property type="entry name" value="WH-like_DNA-bd_sf"/>
</dbReference>
<keyword evidence="3" id="KW-0217">Developmental protein</keyword>
<keyword evidence="5" id="KW-0597">Phosphoprotein</keyword>
<keyword evidence="11" id="KW-0804">Transcription</keyword>
<dbReference type="PROSITE" id="PS00658">
    <property type="entry name" value="FORK_HEAD_2"/>
    <property type="match status" value="1"/>
</dbReference>
<dbReference type="InterPro" id="IPR036390">
    <property type="entry name" value="WH_DNA-bd_sf"/>
</dbReference>
<dbReference type="SUPFAM" id="SSF46785">
    <property type="entry name" value="Winged helix' DNA-binding domain"/>
    <property type="match status" value="1"/>
</dbReference>
<dbReference type="CDD" id="cd20032">
    <property type="entry name" value="FH_FOXO"/>
    <property type="match status" value="1"/>
</dbReference>
<evidence type="ECO:0000313" key="18">
    <source>
        <dbReference type="Proteomes" id="UP000695000"/>
    </source>
</evidence>
<keyword evidence="18" id="KW-1185">Reference proteome</keyword>
<evidence type="ECO:0000313" key="19">
    <source>
        <dbReference type="RefSeq" id="XP_017770865.1"/>
    </source>
</evidence>
<sequence length="272" mass="31975">MEAFNHEEYISRGRCNTWPLQQQPHINGEVFQNPKNEMQKNGGRKNPWGNRSYAELITDAIYSSPEGRMTLAQIYEWIIYNVPYFNQRTDSKSSAGWKNSVRHNLSLHNRFMKMQNEVQAKPSWWIINPSASNTKTRRRTASASNSCEGMRPKAKCRIESDQLNIQQIKNFLQYPYGSDFSHNICRQQVNSIIPINHSFHHQLAPNSIDHHQQISNTENIHQYFSNFNLNSQENEHKTIFDQDQEQTLQDIQEIINRDQNTFNVNGRLWYCG</sequence>
<comment type="subunit">
    <text evidence="14">Interacts with melt.</text>
</comment>
<keyword evidence="7" id="KW-0221">Differentiation</keyword>
<dbReference type="PROSITE" id="PS50039">
    <property type="entry name" value="FORK_HEAD_3"/>
    <property type="match status" value="1"/>
</dbReference>
<evidence type="ECO:0000256" key="3">
    <source>
        <dbReference type="ARBA" id="ARBA00022473"/>
    </source>
</evidence>
<evidence type="ECO:0000259" key="17">
    <source>
        <dbReference type="PROSITE" id="PS50039"/>
    </source>
</evidence>
<protein>
    <recommendedName>
        <fullName evidence="15">Forkhead box protein O</fullName>
    </recommendedName>
</protein>
<keyword evidence="8" id="KW-0805">Transcription regulation</keyword>
<keyword evidence="12 16" id="KW-0539">Nucleus</keyword>
<keyword evidence="13" id="KW-0131">Cell cycle</keyword>
<evidence type="ECO:0000256" key="12">
    <source>
        <dbReference type="ARBA" id="ARBA00023242"/>
    </source>
</evidence>
<evidence type="ECO:0000256" key="8">
    <source>
        <dbReference type="ARBA" id="ARBA00023015"/>
    </source>
</evidence>
<keyword evidence="6" id="KW-0341">Growth regulation</keyword>
<evidence type="ECO:0000256" key="16">
    <source>
        <dbReference type="PROSITE-ProRule" id="PRU00089"/>
    </source>
</evidence>
<evidence type="ECO:0000256" key="7">
    <source>
        <dbReference type="ARBA" id="ARBA00022782"/>
    </source>
</evidence>
<evidence type="ECO:0000256" key="13">
    <source>
        <dbReference type="ARBA" id="ARBA00023306"/>
    </source>
</evidence>
<feature type="DNA-binding region" description="Fork-head" evidence="16">
    <location>
        <begin position="48"/>
        <end position="141"/>
    </location>
</feature>
<organism evidence="18 19">
    <name type="scientific">Nicrophorus vespilloides</name>
    <name type="common">Boreal carrion beetle</name>
    <dbReference type="NCBI Taxonomy" id="110193"/>
    <lineage>
        <taxon>Eukaryota</taxon>
        <taxon>Metazoa</taxon>
        <taxon>Ecdysozoa</taxon>
        <taxon>Arthropoda</taxon>
        <taxon>Hexapoda</taxon>
        <taxon>Insecta</taxon>
        <taxon>Pterygota</taxon>
        <taxon>Neoptera</taxon>
        <taxon>Endopterygota</taxon>
        <taxon>Coleoptera</taxon>
        <taxon>Polyphaga</taxon>
        <taxon>Staphyliniformia</taxon>
        <taxon>Silphidae</taxon>
        <taxon>Nicrophorinae</taxon>
        <taxon>Nicrophorus</taxon>
    </lineage>
</organism>
<evidence type="ECO:0000256" key="11">
    <source>
        <dbReference type="ARBA" id="ARBA00023163"/>
    </source>
</evidence>
<keyword evidence="4" id="KW-0963">Cytoplasm</keyword>
<comment type="subcellular location">
    <subcellularLocation>
        <location evidence="2">Cytoplasm</location>
    </subcellularLocation>
    <subcellularLocation>
        <location evidence="1 16">Nucleus</location>
    </subcellularLocation>
</comment>
<dbReference type="Gene3D" id="1.10.10.10">
    <property type="entry name" value="Winged helix-like DNA-binding domain superfamily/Winged helix DNA-binding domain"/>
    <property type="match status" value="1"/>
</dbReference>
<feature type="domain" description="Fork-head" evidence="17">
    <location>
        <begin position="48"/>
        <end position="141"/>
    </location>
</feature>